<feature type="signal peptide" evidence="1">
    <location>
        <begin position="1"/>
        <end position="29"/>
    </location>
</feature>
<dbReference type="InterPro" id="IPR025101">
    <property type="entry name" value="DUF4012"/>
</dbReference>
<name>A0A1H7FI71_9ACTN</name>
<keyword evidence="3" id="KW-1185">Reference proteome</keyword>
<dbReference type="EMBL" id="FOBF01000001">
    <property type="protein sequence ID" value="SEK22985.1"/>
    <property type="molecule type" value="Genomic_DNA"/>
</dbReference>
<evidence type="ECO:0000313" key="2">
    <source>
        <dbReference type="EMBL" id="SEK22985.1"/>
    </source>
</evidence>
<sequence>MRGKSVPRSRRKRLLVAGLLCPLAGTALAGGWAAHLGLSVHDHLRAAADALAQVRAAGPEGAGPALATAREHAEQAHRITSGLTWTLAAHTPFVGTAATTVRGLADFASQVTGVLTDVHRAGAPLLAVRRPSAGDLGGLLTHLESAAPALHDAAGRMDAARAGLAATPSGTGLAPLDQARDTALREADRLSGWLGAADDAAALLPDMLGGHGPRRYFLAFQTNAESRGTGGLVGAFGLLKAAGGRVDVERLSPNNGLASGTAQVIDHGSAFRARYGASALSLLANSNLSPHFPYAAATWAALWERQTHEQLDGAVATDPVGLSYLLRLIGPVTLPGGETVSAANVVDLTERAAYARYQNPVERKRYLIGIASAVSEALTRARPEPGALLSVLTQLVEERRIQVWSRREDEQRRLAATPLGGVLPDTPGPYAGLIVNNSAGTKLDYYLDRSLEYHLGPCRTGGQRLAYVRVRLTNGVPPVRLPTYVTDRLDDPGGSHPTGSNLLWVSYYATPGAQLAGARLDGEPEPVIKEVERSHPVYSKVIELAPRQTRTLEFMLLEPASAAQPRTPVQPLVRGQQTRITRDDTGCPFALPQADR</sequence>
<protein>
    <recommendedName>
        <fullName evidence="4">DUF4012 domain-containing protein</fullName>
    </recommendedName>
</protein>
<reference evidence="2 3" key="1">
    <citation type="submission" date="2016-10" db="EMBL/GenBank/DDBJ databases">
        <authorList>
            <person name="de Groot N.N."/>
        </authorList>
    </citation>
    <scope>NUCLEOTIDE SEQUENCE [LARGE SCALE GENOMIC DNA]</scope>
    <source>
        <strain evidence="2 3">DSM 43357</strain>
    </source>
</reference>
<gene>
    <name evidence="2" type="ORF">SAMN05660976_00029</name>
</gene>
<dbReference type="Pfam" id="PF13196">
    <property type="entry name" value="DUF4012"/>
    <property type="match status" value="1"/>
</dbReference>
<evidence type="ECO:0008006" key="4">
    <source>
        <dbReference type="Google" id="ProtNLM"/>
    </source>
</evidence>
<dbReference type="AlphaFoldDB" id="A0A1H7FI71"/>
<keyword evidence="1" id="KW-0732">Signal</keyword>
<accession>A0A1H7FI71</accession>
<dbReference type="RefSeq" id="WP_091097396.1">
    <property type="nucleotide sequence ID" value="NZ_FOBF01000001.1"/>
</dbReference>
<evidence type="ECO:0000256" key="1">
    <source>
        <dbReference type="SAM" id="SignalP"/>
    </source>
</evidence>
<dbReference type="OrthoDB" id="3203519at2"/>
<organism evidence="2 3">
    <name type="scientific">Nonomuraea pusilla</name>
    <dbReference type="NCBI Taxonomy" id="46177"/>
    <lineage>
        <taxon>Bacteria</taxon>
        <taxon>Bacillati</taxon>
        <taxon>Actinomycetota</taxon>
        <taxon>Actinomycetes</taxon>
        <taxon>Streptosporangiales</taxon>
        <taxon>Streptosporangiaceae</taxon>
        <taxon>Nonomuraea</taxon>
    </lineage>
</organism>
<dbReference type="STRING" id="46177.SAMN05660976_00029"/>
<proteinExistence type="predicted"/>
<evidence type="ECO:0000313" key="3">
    <source>
        <dbReference type="Proteomes" id="UP000198953"/>
    </source>
</evidence>
<feature type="chain" id="PRO_5011565051" description="DUF4012 domain-containing protein" evidence="1">
    <location>
        <begin position="30"/>
        <end position="596"/>
    </location>
</feature>
<dbReference type="Proteomes" id="UP000198953">
    <property type="component" value="Unassembled WGS sequence"/>
</dbReference>